<proteinExistence type="predicted"/>
<gene>
    <name evidence="1" type="ORF">PsorP6_011930</name>
</gene>
<sequence length="78" mass="8377">MPTVYSLVLLLQAAALSTCGANVAETTTSLTSPHMTRNVEELSVAGPLGKRFLRVTDEDRGLPASIESSLRIILEHEP</sequence>
<organism evidence="1 2">
    <name type="scientific">Peronosclerospora sorghi</name>
    <dbReference type="NCBI Taxonomy" id="230839"/>
    <lineage>
        <taxon>Eukaryota</taxon>
        <taxon>Sar</taxon>
        <taxon>Stramenopiles</taxon>
        <taxon>Oomycota</taxon>
        <taxon>Peronosporomycetes</taxon>
        <taxon>Peronosporales</taxon>
        <taxon>Peronosporaceae</taxon>
        <taxon>Peronosclerospora</taxon>
    </lineage>
</organism>
<reference evidence="1 2" key="1">
    <citation type="journal article" date="2022" name="bioRxiv">
        <title>The genome of the oomycete Peronosclerospora sorghi, a cosmopolitan pathogen of maize and sorghum, is inflated with dispersed pseudogenes.</title>
        <authorList>
            <person name="Fletcher K."/>
            <person name="Martin F."/>
            <person name="Isakeit T."/>
            <person name="Cavanaugh K."/>
            <person name="Magill C."/>
            <person name="Michelmore R."/>
        </authorList>
    </citation>
    <scope>NUCLEOTIDE SEQUENCE [LARGE SCALE GENOMIC DNA]</scope>
    <source>
        <strain evidence="1">P6</strain>
    </source>
</reference>
<evidence type="ECO:0000313" key="2">
    <source>
        <dbReference type="Proteomes" id="UP001163321"/>
    </source>
</evidence>
<protein>
    <submittedName>
        <fullName evidence="1">Uncharacterized protein</fullName>
    </submittedName>
</protein>
<name>A0ACC0WHP4_9STRA</name>
<evidence type="ECO:0000313" key="1">
    <source>
        <dbReference type="EMBL" id="KAI9918385.1"/>
    </source>
</evidence>
<dbReference type="EMBL" id="CM047591">
    <property type="protein sequence ID" value="KAI9918385.1"/>
    <property type="molecule type" value="Genomic_DNA"/>
</dbReference>
<dbReference type="Proteomes" id="UP001163321">
    <property type="component" value="Chromosome 12"/>
</dbReference>
<comment type="caution">
    <text evidence="1">The sequence shown here is derived from an EMBL/GenBank/DDBJ whole genome shotgun (WGS) entry which is preliminary data.</text>
</comment>
<keyword evidence="2" id="KW-1185">Reference proteome</keyword>
<accession>A0ACC0WHP4</accession>